<feature type="transmembrane region" description="Helical" evidence="1">
    <location>
        <begin position="13"/>
        <end position="46"/>
    </location>
</feature>
<dbReference type="Pfam" id="PF06149">
    <property type="entry name" value="DUF969"/>
    <property type="match status" value="1"/>
</dbReference>
<evidence type="ECO:0000256" key="1">
    <source>
        <dbReference type="SAM" id="Phobius"/>
    </source>
</evidence>
<sequence length="247" mass="26842">MENAQHFLDAQQLWVLSGILVMVVGLALRFNALLVVIVAGFVTGLAAKMGVREIVTIIGDAFIKNRYMSLFVLVLPVIGLAEHYGLRERAEILIGKLKAVTAGRIFSLYMFIRQCIVALGVSLGGHPTFIRPLIAPMGEAAALKGRQASKETLDRIRAQAAASENYGNFFGQLLFVASGGLLLIKGVLEQNNLPSELETMAFYCLPTAIIVLLLAIIRFYLFDKSIEKEIAAYNAQGSHADTSANKS</sequence>
<dbReference type="Proteomes" id="UP000190837">
    <property type="component" value="Unassembled WGS sequence"/>
</dbReference>
<dbReference type="InterPro" id="IPR010374">
    <property type="entry name" value="DUF969"/>
</dbReference>
<keyword evidence="1" id="KW-0472">Membrane</keyword>
<dbReference type="AlphaFoldDB" id="A0A1C3H6Y8"/>
<keyword evidence="1" id="KW-0812">Transmembrane</keyword>
<dbReference type="EMBL" id="FKLO01000077">
    <property type="protein sequence ID" value="SAM71281.1"/>
    <property type="molecule type" value="Genomic_DNA"/>
</dbReference>
<accession>A0A1C3H6Y8</accession>
<evidence type="ECO:0000313" key="2">
    <source>
        <dbReference type="EMBL" id="SAM71281.1"/>
    </source>
</evidence>
<organism evidence="2 3">
    <name type="scientific">Cardiobacterium hominis</name>
    <dbReference type="NCBI Taxonomy" id="2718"/>
    <lineage>
        <taxon>Bacteria</taxon>
        <taxon>Pseudomonadati</taxon>
        <taxon>Pseudomonadota</taxon>
        <taxon>Gammaproteobacteria</taxon>
        <taxon>Cardiobacteriales</taxon>
        <taxon>Cardiobacteriaceae</taxon>
        <taxon>Cardiobacterium</taxon>
    </lineage>
</organism>
<feature type="transmembrane region" description="Helical" evidence="1">
    <location>
        <begin position="67"/>
        <end position="86"/>
    </location>
</feature>
<proteinExistence type="predicted"/>
<dbReference type="RefSeq" id="WP_079542013.1">
    <property type="nucleotide sequence ID" value="NZ_CAUQEP010000051.1"/>
</dbReference>
<name>A0A1C3H6Y8_9GAMM</name>
<protein>
    <submittedName>
        <fullName evidence="2">FIG015373: Membrane protein</fullName>
    </submittedName>
</protein>
<keyword evidence="1" id="KW-1133">Transmembrane helix</keyword>
<reference evidence="3" key="1">
    <citation type="submission" date="2016-04" db="EMBL/GenBank/DDBJ databases">
        <authorList>
            <person name="Tagini F."/>
        </authorList>
    </citation>
    <scope>NUCLEOTIDE SEQUENCE [LARGE SCALE GENOMIC DNA]</scope>
    <source>
        <strain evidence="3">CHUV0807</strain>
    </source>
</reference>
<feature type="transmembrane region" description="Helical" evidence="1">
    <location>
        <begin position="200"/>
        <end position="221"/>
    </location>
</feature>
<evidence type="ECO:0000313" key="3">
    <source>
        <dbReference type="Proteomes" id="UP000190837"/>
    </source>
</evidence>
<gene>
    <name evidence="2" type="ORF">CHUV0807_2307</name>
</gene>
<feature type="transmembrane region" description="Helical" evidence="1">
    <location>
        <begin position="166"/>
        <end position="188"/>
    </location>
</feature>